<dbReference type="AlphaFoldDB" id="A0A3L6R4J7"/>
<reference evidence="3" key="1">
    <citation type="journal article" date="2019" name="Nat. Commun.">
        <title>The genome of broomcorn millet.</title>
        <authorList>
            <person name="Zou C."/>
            <person name="Miki D."/>
            <person name="Li D."/>
            <person name="Tang Q."/>
            <person name="Xiao L."/>
            <person name="Rajput S."/>
            <person name="Deng P."/>
            <person name="Jia W."/>
            <person name="Huang R."/>
            <person name="Zhang M."/>
            <person name="Sun Y."/>
            <person name="Hu J."/>
            <person name="Fu X."/>
            <person name="Schnable P.S."/>
            <person name="Li F."/>
            <person name="Zhang H."/>
            <person name="Feng B."/>
            <person name="Zhu X."/>
            <person name="Liu R."/>
            <person name="Schnable J.C."/>
            <person name="Zhu J.-K."/>
            <person name="Zhang H."/>
        </authorList>
    </citation>
    <scope>NUCLEOTIDE SEQUENCE [LARGE SCALE GENOMIC DNA]</scope>
</reference>
<comment type="caution">
    <text evidence="2">The sequence shown here is derived from an EMBL/GenBank/DDBJ whole genome shotgun (WGS) entry which is preliminary data.</text>
</comment>
<organism evidence="2 3">
    <name type="scientific">Panicum miliaceum</name>
    <name type="common">Proso millet</name>
    <name type="synonym">Broomcorn millet</name>
    <dbReference type="NCBI Taxonomy" id="4540"/>
    <lineage>
        <taxon>Eukaryota</taxon>
        <taxon>Viridiplantae</taxon>
        <taxon>Streptophyta</taxon>
        <taxon>Embryophyta</taxon>
        <taxon>Tracheophyta</taxon>
        <taxon>Spermatophyta</taxon>
        <taxon>Magnoliopsida</taxon>
        <taxon>Liliopsida</taxon>
        <taxon>Poales</taxon>
        <taxon>Poaceae</taxon>
        <taxon>PACMAD clade</taxon>
        <taxon>Panicoideae</taxon>
        <taxon>Panicodae</taxon>
        <taxon>Paniceae</taxon>
        <taxon>Panicinae</taxon>
        <taxon>Panicum</taxon>
        <taxon>Panicum sect. Panicum</taxon>
    </lineage>
</organism>
<dbReference type="OrthoDB" id="690336at2759"/>
<keyword evidence="1" id="KW-0472">Membrane</keyword>
<gene>
    <name evidence="2" type="ORF">C2845_PM06G25150</name>
</gene>
<sequence length="135" mass="13505">MANTVPQSGRAGGDRRWRAPTRGNLLTFLLAAMLCSAAYCLGLGMWHNSRGAADSRVLGPSAAGATSSCGGGADEALDFEAHHAAERAGLSVSAAAARTTGARWALRGTGTAPATRGVARAWNPVAGAEATAAGQ</sequence>
<dbReference type="EMBL" id="PQIB02000009">
    <property type="protein sequence ID" value="RLM97708.1"/>
    <property type="molecule type" value="Genomic_DNA"/>
</dbReference>
<evidence type="ECO:0000313" key="3">
    <source>
        <dbReference type="Proteomes" id="UP000275267"/>
    </source>
</evidence>
<evidence type="ECO:0000313" key="2">
    <source>
        <dbReference type="EMBL" id="RLM97708.1"/>
    </source>
</evidence>
<keyword evidence="1" id="KW-1133">Transmembrane helix</keyword>
<keyword evidence="1" id="KW-0812">Transmembrane</keyword>
<proteinExistence type="predicted"/>
<protein>
    <submittedName>
        <fullName evidence="2">Uncharacterized protein</fullName>
    </submittedName>
</protein>
<accession>A0A3L6R4J7</accession>
<keyword evidence="3" id="KW-1185">Reference proteome</keyword>
<dbReference type="Proteomes" id="UP000275267">
    <property type="component" value="Unassembled WGS sequence"/>
</dbReference>
<feature type="transmembrane region" description="Helical" evidence="1">
    <location>
        <begin position="25"/>
        <end position="46"/>
    </location>
</feature>
<name>A0A3L6R4J7_PANMI</name>
<evidence type="ECO:0000256" key="1">
    <source>
        <dbReference type="SAM" id="Phobius"/>
    </source>
</evidence>